<evidence type="ECO:0000256" key="14">
    <source>
        <dbReference type="RuleBase" id="RU003857"/>
    </source>
</evidence>
<dbReference type="GO" id="GO:0015271">
    <property type="term" value="F:outward rectifier potassium channel activity"/>
    <property type="evidence" value="ECO:0007669"/>
    <property type="project" value="TreeGrafter"/>
</dbReference>
<feature type="transmembrane region" description="Helical" evidence="16">
    <location>
        <begin position="197"/>
        <end position="219"/>
    </location>
</feature>
<evidence type="ECO:0000256" key="8">
    <source>
        <dbReference type="ARBA" id="ARBA00022882"/>
    </source>
</evidence>
<dbReference type="GO" id="GO:0030322">
    <property type="term" value="P:stabilization of membrane potential"/>
    <property type="evidence" value="ECO:0007669"/>
    <property type="project" value="TreeGrafter"/>
</dbReference>
<evidence type="ECO:0000256" key="2">
    <source>
        <dbReference type="ARBA" id="ARBA00022448"/>
    </source>
</evidence>
<dbReference type="EMBL" id="OB793964">
    <property type="protein sequence ID" value="CAD7429103.1"/>
    <property type="molecule type" value="Genomic_DNA"/>
</dbReference>
<protein>
    <recommendedName>
        <fullName evidence="17">Potassium channel domain-containing protein</fullName>
    </recommendedName>
</protein>
<comment type="subcellular location">
    <subcellularLocation>
        <location evidence="1">Cell membrane</location>
        <topology evidence="1">Multi-pass membrane protein</topology>
    </subcellularLocation>
</comment>
<evidence type="ECO:0000256" key="15">
    <source>
        <dbReference type="SAM" id="MobiDB-lite"/>
    </source>
</evidence>
<dbReference type="InterPro" id="IPR005410">
    <property type="entry name" value="2pore_dom_K_chnl_THIK"/>
</dbReference>
<dbReference type="PANTHER" id="PTHR11003">
    <property type="entry name" value="POTASSIUM CHANNEL, SUBFAMILY K"/>
    <property type="match status" value="1"/>
</dbReference>
<name>A0A7R9HN82_9NEOP</name>
<evidence type="ECO:0000256" key="6">
    <source>
        <dbReference type="ARBA" id="ARBA00022723"/>
    </source>
</evidence>
<dbReference type="GO" id="GO:0034702">
    <property type="term" value="C:monoatomic ion channel complex"/>
    <property type="evidence" value="ECO:0007669"/>
    <property type="project" value="UniProtKB-KW"/>
</dbReference>
<keyword evidence="11 16" id="KW-0472">Membrane</keyword>
<organism evidence="18">
    <name type="scientific">Timema monikensis</name>
    <dbReference type="NCBI Taxonomy" id="170555"/>
    <lineage>
        <taxon>Eukaryota</taxon>
        <taxon>Metazoa</taxon>
        <taxon>Ecdysozoa</taxon>
        <taxon>Arthropoda</taxon>
        <taxon>Hexapoda</taxon>
        <taxon>Insecta</taxon>
        <taxon>Pterygota</taxon>
        <taxon>Neoptera</taxon>
        <taxon>Polyneoptera</taxon>
        <taxon>Phasmatodea</taxon>
        <taxon>Timematodea</taxon>
        <taxon>Timematoidea</taxon>
        <taxon>Timematidae</taxon>
        <taxon>Timema</taxon>
    </lineage>
</organism>
<gene>
    <name evidence="18" type="ORF">TMSB3V08_LOCUS5888</name>
</gene>
<dbReference type="Pfam" id="PF07885">
    <property type="entry name" value="Ion_trans_2"/>
    <property type="match status" value="1"/>
</dbReference>
<keyword evidence="2 14" id="KW-0813">Transport</keyword>
<dbReference type="GO" id="GO:0022841">
    <property type="term" value="F:potassium ion leak channel activity"/>
    <property type="evidence" value="ECO:0007669"/>
    <property type="project" value="TreeGrafter"/>
</dbReference>
<evidence type="ECO:0000256" key="9">
    <source>
        <dbReference type="ARBA" id="ARBA00022989"/>
    </source>
</evidence>
<evidence type="ECO:0000256" key="16">
    <source>
        <dbReference type="SAM" id="Phobius"/>
    </source>
</evidence>
<evidence type="ECO:0000256" key="10">
    <source>
        <dbReference type="ARBA" id="ARBA00023065"/>
    </source>
</evidence>
<keyword evidence="9 16" id="KW-1133">Transmembrane helix</keyword>
<feature type="compositionally biased region" description="Basic residues" evidence="15">
    <location>
        <begin position="291"/>
        <end position="301"/>
    </location>
</feature>
<evidence type="ECO:0000256" key="5">
    <source>
        <dbReference type="ARBA" id="ARBA00022692"/>
    </source>
</evidence>
<dbReference type="InterPro" id="IPR003280">
    <property type="entry name" value="2pore_dom_K_chnl"/>
</dbReference>
<dbReference type="SUPFAM" id="SSF81324">
    <property type="entry name" value="Voltage-gated potassium channels"/>
    <property type="match status" value="1"/>
</dbReference>
<keyword evidence="5 14" id="KW-0812">Transmembrane</keyword>
<accession>A0A7R9HN82</accession>
<evidence type="ECO:0000256" key="7">
    <source>
        <dbReference type="ARBA" id="ARBA00022826"/>
    </source>
</evidence>
<keyword evidence="8" id="KW-0851">Voltage-gated channel</keyword>
<feature type="region of interest" description="Disordered" evidence="15">
    <location>
        <begin position="1"/>
        <end position="21"/>
    </location>
</feature>
<evidence type="ECO:0000256" key="13">
    <source>
        <dbReference type="ARBA" id="ARBA00034430"/>
    </source>
</evidence>
<keyword evidence="10 14" id="KW-0406">Ion transport</keyword>
<keyword evidence="12 14" id="KW-0407">Ion channel</keyword>
<proteinExistence type="inferred from homology"/>
<reference evidence="18" key="1">
    <citation type="submission" date="2020-11" db="EMBL/GenBank/DDBJ databases">
        <authorList>
            <person name="Tran Van P."/>
        </authorList>
    </citation>
    <scope>NUCLEOTIDE SEQUENCE</scope>
</reference>
<feature type="domain" description="Potassium channel" evidence="17">
    <location>
        <begin position="181"/>
        <end position="258"/>
    </location>
</feature>
<keyword evidence="6" id="KW-0479">Metal-binding</keyword>
<feature type="transmembrane region" description="Helical" evidence="16">
    <location>
        <begin position="99"/>
        <end position="130"/>
    </location>
</feature>
<comment type="similarity">
    <text evidence="14">Belongs to the two pore domain potassium channel (TC 1.A.1.8) family.</text>
</comment>
<evidence type="ECO:0000259" key="17">
    <source>
        <dbReference type="Pfam" id="PF07885"/>
    </source>
</evidence>
<keyword evidence="4" id="KW-0633">Potassium transport</keyword>
<comment type="catalytic activity">
    <reaction evidence="13">
        <text>K(+)(in) = K(+)(out)</text>
        <dbReference type="Rhea" id="RHEA:29463"/>
        <dbReference type="ChEBI" id="CHEBI:29103"/>
    </reaction>
</comment>
<evidence type="ECO:0000256" key="11">
    <source>
        <dbReference type="ARBA" id="ARBA00023136"/>
    </source>
</evidence>
<evidence type="ECO:0000313" key="18">
    <source>
        <dbReference type="EMBL" id="CAD7429103.1"/>
    </source>
</evidence>
<feature type="transmembrane region" description="Helical" evidence="16">
    <location>
        <begin position="169"/>
        <end position="191"/>
    </location>
</feature>
<evidence type="ECO:0000256" key="4">
    <source>
        <dbReference type="ARBA" id="ARBA00022538"/>
    </source>
</evidence>
<dbReference type="PRINTS" id="PR01333">
    <property type="entry name" value="2POREKCHANEL"/>
</dbReference>
<dbReference type="PRINTS" id="PR01588">
    <property type="entry name" value="THIKCHANNEL"/>
</dbReference>
<sequence length="435" mass="47943">MEGGGSTPLADETPAQPSPPIWKTHIGALGRKETHINKRQLLISCCSSGDAVLRGASCENKGFLVLLFQCIILYVLISCSCAVAGYGNTTPQTTVGKTAVILYGFLGCSGGILFFNLFLERIITFLAYVLRSCHLRRIKKRMEQGSLASRRASREDAAEASLDNWKPSVYWVMLYLTMASIVVASCAAAVYAPFEDWTYFEAIYFCFVSFATIGFGDYVSTQEPAYPHVHWYRFSNFVFLVLGCCCIYSLFNVTSIVIKQALNWMIVRLDCRCLEDATGAAGRAWRRHSIRMQSRRRRRRSSAGMPRNMRRGRKPHQIAAVLGRTTTPMCVAEGTKQPPDDSDSNYDSEGEGAGGRRLSGEMISMKDFLQANKVSLAVMQKQLYETAQMQKGGYHYGHYYSSGSSRGPPAGSFTPGTVGPLAIVSQKLGESGGGR</sequence>
<keyword evidence="7" id="KW-0631">Potassium channel</keyword>
<feature type="region of interest" description="Disordered" evidence="15">
    <location>
        <begin position="291"/>
        <end position="315"/>
    </location>
</feature>
<evidence type="ECO:0000256" key="1">
    <source>
        <dbReference type="ARBA" id="ARBA00004651"/>
    </source>
</evidence>
<dbReference type="InterPro" id="IPR013099">
    <property type="entry name" value="K_chnl_dom"/>
</dbReference>
<evidence type="ECO:0000256" key="12">
    <source>
        <dbReference type="ARBA" id="ARBA00023303"/>
    </source>
</evidence>
<dbReference type="Gene3D" id="1.10.287.70">
    <property type="match status" value="1"/>
</dbReference>
<dbReference type="PANTHER" id="PTHR11003:SF10">
    <property type="entry name" value="POTASSIUM CHANNEL DOMAIN-CONTAINING PROTEIN"/>
    <property type="match status" value="1"/>
</dbReference>
<feature type="transmembrane region" description="Helical" evidence="16">
    <location>
        <begin position="63"/>
        <end position="87"/>
    </location>
</feature>
<dbReference type="AlphaFoldDB" id="A0A7R9HN82"/>
<feature type="compositionally biased region" description="Acidic residues" evidence="15">
    <location>
        <begin position="340"/>
        <end position="350"/>
    </location>
</feature>
<keyword evidence="7" id="KW-0630">Potassium</keyword>
<dbReference type="GO" id="GO:0046872">
    <property type="term" value="F:metal ion binding"/>
    <property type="evidence" value="ECO:0007669"/>
    <property type="project" value="UniProtKB-KW"/>
</dbReference>
<dbReference type="GO" id="GO:0005886">
    <property type="term" value="C:plasma membrane"/>
    <property type="evidence" value="ECO:0007669"/>
    <property type="project" value="UniProtKB-SubCell"/>
</dbReference>
<keyword evidence="3" id="KW-1003">Cell membrane</keyword>
<evidence type="ECO:0000256" key="3">
    <source>
        <dbReference type="ARBA" id="ARBA00022475"/>
    </source>
</evidence>
<feature type="transmembrane region" description="Helical" evidence="16">
    <location>
        <begin position="231"/>
        <end position="251"/>
    </location>
</feature>
<feature type="region of interest" description="Disordered" evidence="15">
    <location>
        <begin position="330"/>
        <end position="358"/>
    </location>
</feature>